<dbReference type="PANTHER" id="PTHR47684:SF1">
    <property type="entry name" value="PROTEIN TONSOKU"/>
    <property type="match status" value="1"/>
</dbReference>
<dbReference type="SMART" id="SM00368">
    <property type="entry name" value="LRR_RI"/>
    <property type="match status" value="4"/>
</dbReference>
<comment type="caution">
    <text evidence="1">The sequence shown here is derived from an EMBL/GenBank/DDBJ whole genome shotgun (WGS) entry which is preliminary data.</text>
</comment>
<accession>A0AA88CXS1</accession>
<dbReference type="InterPro" id="IPR044227">
    <property type="entry name" value="TONSOKU"/>
</dbReference>
<dbReference type="GO" id="GO:0040029">
    <property type="term" value="P:epigenetic regulation of gene expression"/>
    <property type="evidence" value="ECO:0007669"/>
    <property type="project" value="InterPro"/>
</dbReference>
<dbReference type="Gene3D" id="3.80.10.10">
    <property type="entry name" value="Ribonuclease Inhibitor"/>
    <property type="match status" value="1"/>
</dbReference>
<dbReference type="InterPro" id="IPR032675">
    <property type="entry name" value="LRR_dom_sf"/>
</dbReference>
<gene>
    <name evidence="1" type="ORF">TIFTF001_008170</name>
</gene>
<dbReference type="EMBL" id="BTGU01000009">
    <property type="protein sequence ID" value="GMN38948.1"/>
    <property type="molecule type" value="Genomic_DNA"/>
</dbReference>
<dbReference type="GO" id="GO:0072423">
    <property type="term" value="P:response to DNA damage checkpoint signaling"/>
    <property type="evidence" value="ECO:0007669"/>
    <property type="project" value="InterPro"/>
</dbReference>
<sequence>METLQQVFASSGQKYGGVTLDLHCNRFGPSALFQICECPLLYARLEVLNISGNRLTDACACYLSTILKNFRALRSLNIEGCFLTSRTILVVADALDYSTKLEQLCIGHNDPISGNALINLLVKLTALKRFSKLSFNGLKPKKPVIDSLCELAKTSSLSALMLGETGIGTEGALLVTKSLFKGTEPEEPVKLDLSDCKLTSEYILKLNADVSLISFMFELNLAGNPIGQEQCLIIPALEPEMLPKSFGPTKVSAWDLNLANNVDINQHSTPRHDMTNTKERADAELPNLESCPKAHIPEEVEPARQALIPEKKDVDELEVADSEEDPIRVEAAASGIDDTCASSCQRNSSSSECQFIQELSSAITSARKLQVVDLSNNGLSTEAAERLYEAWSSSRPCPAYKHMFLFFTEGRKCCMKPCCRNDHFY</sequence>
<proteinExistence type="predicted"/>
<evidence type="ECO:0008006" key="3">
    <source>
        <dbReference type="Google" id="ProtNLM"/>
    </source>
</evidence>
<protein>
    <recommendedName>
        <fullName evidence="3">Protein TONSOKU</fullName>
    </recommendedName>
</protein>
<evidence type="ECO:0000313" key="1">
    <source>
        <dbReference type="EMBL" id="GMN38948.1"/>
    </source>
</evidence>
<dbReference type="GO" id="GO:0009933">
    <property type="term" value="P:meristem structural organization"/>
    <property type="evidence" value="ECO:0007669"/>
    <property type="project" value="InterPro"/>
</dbReference>
<name>A0AA88CXS1_FICCA</name>
<dbReference type="PANTHER" id="PTHR47684">
    <property type="entry name" value="PROTEIN TONSOKU"/>
    <property type="match status" value="1"/>
</dbReference>
<keyword evidence="2" id="KW-1185">Reference proteome</keyword>
<organism evidence="1 2">
    <name type="scientific">Ficus carica</name>
    <name type="common">Common fig</name>
    <dbReference type="NCBI Taxonomy" id="3494"/>
    <lineage>
        <taxon>Eukaryota</taxon>
        <taxon>Viridiplantae</taxon>
        <taxon>Streptophyta</taxon>
        <taxon>Embryophyta</taxon>
        <taxon>Tracheophyta</taxon>
        <taxon>Spermatophyta</taxon>
        <taxon>Magnoliopsida</taxon>
        <taxon>eudicotyledons</taxon>
        <taxon>Gunneridae</taxon>
        <taxon>Pentapetalae</taxon>
        <taxon>rosids</taxon>
        <taxon>fabids</taxon>
        <taxon>Rosales</taxon>
        <taxon>Moraceae</taxon>
        <taxon>Ficeae</taxon>
        <taxon>Ficus</taxon>
    </lineage>
</organism>
<dbReference type="Proteomes" id="UP001187192">
    <property type="component" value="Unassembled WGS sequence"/>
</dbReference>
<dbReference type="AlphaFoldDB" id="A0AA88CXS1"/>
<dbReference type="GO" id="GO:0005634">
    <property type="term" value="C:nucleus"/>
    <property type="evidence" value="ECO:0007669"/>
    <property type="project" value="InterPro"/>
</dbReference>
<dbReference type="SUPFAM" id="SSF52047">
    <property type="entry name" value="RNI-like"/>
    <property type="match status" value="1"/>
</dbReference>
<reference evidence="1" key="1">
    <citation type="submission" date="2023-07" db="EMBL/GenBank/DDBJ databases">
        <title>draft genome sequence of fig (Ficus carica).</title>
        <authorList>
            <person name="Takahashi T."/>
            <person name="Nishimura K."/>
        </authorList>
    </citation>
    <scope>NUCLEOTIDE SEQUENCE</scope>
</reference>
<evidence type="ECO:0000313" key="2">
    <source>
        <dbReference type="Proteomes" id="UP001187192"/>
    </source>
</evidence>